<sequence>MAGKDRATAADLGGHLEQEANRYAFFQAVELIQNRLDGGREVGTHDLAADEKVFFEVVHNLAFPLSDVVSIKRLSHDEARGNDASASRFKMSVSFLGLHGSGSPLPSYYAERIAQYDAEGSVIKGFLDFFHNRVIGLLHRSWRKFRYYRRYKPGGEDKFSSWIFSLFGLGDAKTRAETNIYWPRLLCFAGMLSTRNRSPAMLSAVIAHAFNLDAVEIEEWVKRKVPIAADQITRLGQMNSALGQSFILGDRTPDVQGKIRIVIRNLTFERFQDFLPHGKDFKPLRGLVEFMLRDQLAYDLKLGLLPREAHPLTLRSDSASRLGWSSFLGDRRFEEMRDVIIQVRS</sequence>
<dbReference type="PANTHER" id="PTHR35564:SF3">
    <property type="entry name" value="TYPE VI SECRETION SYSTEM BASEPLATE SUBUNIT TSSG"/>
    <property type="match status" value="1"/>
</dbReference>
<dbReference type="Pfam" id="PF06996">
    <property type="entry name" value="T6SS_TssG"/>
    <property type="match status" value="1"/>
</dbReference>
<gene>
    <name evidence="1" type="ORF">C7477_1324</name>
</gene>
<dbReference type="InterPro" id="IPR010732">
    <property type="entry name" value="T6SS_TssG-like"/>
</dbReference>
<keyword evidence="2" id="KW-1185">Reference proteome</keyword>
<dbReference type="OrthoDB" id="1523296at2"/>
<name>A0A318SUW6_9HYPH</name>
<accession>A0A318SUW6</accession>
<proteinExistence type="predicted"/>
<comment type="caution">
    <text evidence="1">The sequence shown here is derived from an EMBL/GenBank/DDBJ whole genome shotgun (WGS) entry which is preliminary data.</text>
</comment>
<dbReference type="AlphaFoldDB" id="A0A318SUW6"/>
<dbReference type="PANTHER" id="PTHR35564">
    <property type="match status" value="1"/>
</dbReference>
<reference evidence="1 2" key="1">
    <citation type="submission" date="2018-06" db="EMBL/GenBank/DDBJ databases">
        <title>Genomic Encyclopedia of Type Strains, Phase III (KMG-III): the genomes of soil and plant-associated and newly described type strains.</title>
        <authorList>
            <person name="Whitman W."/>
        </authorList>
    </citation>
    <scope>NUCLEOTIDE SEQUENCE [LARGE SCALE GENOMIC DNA]</scope>
    <source>
        <strain evidence="1 2">ORS 1419</strain>
    </source>
</reference>
<dbReference type="Proteomes" id="UP000247454">
    <property type="component" value="Unassembled WGS sequence"/>
</dbReference>
<organism evidence="1 2">
    <name type="scientific">Phyllobacterium leguminum</name>
    <dbReference type="NCBI Taxonomy" id="314237"/>
    <lineage>
        <taxon>Bacteria</taxon>
        <taxon>Pseudomonadati</taxon>
        <taxon>Pseudomonadota</taxon>
        <taxon>Alphaproteobacteria</taxon>
        <taxon>Hyphomicrobiales</taxon>
        <taxon>Phyllobacteriaceae</taxon>
        <taxon>Phyllobacterium</taxon>
    </lineage>
</organism>
<dbReference type="RefSeq" id="WP_110754501.1">
    <property type="nucleotide sequence ID" value="NZ_QJTF01000032.1"/>
</dbReference>
<protein>
    <submittedName>
        <fullName evidence="1">Type VI secretion system protein ImpH</fullName>
    </submittedName>
</protein>
<dbReference type="NCBIfam" id="TIGR03347">
    <property type="entry name" value="VI_chp_1"/>
    <property type="match status" value="1"/>
</dbReference>
<evidence type="ECO:0000313" key="2">
    <source>
        <dbReference type="Proteomes" id="UP000247454"/>
    </source>
</evidence>
<evidence type="ECO:0000313" key="1">
    <source>
        <dbReference type="EMBL" id="PYE85282.1"/>
    </source>
</evidence>
<dbReference type="EMBL" id="QJTF01000032">
    <property type="protein sequence ID" value="PYE85282.1"/>
    <property type="molecule type" value="Genomic_DNA"/>
</dbReference>